<protein>
    <submittedName>
        <fullName evidence="2">Uncharacterized protein</fullName>
    </submittedName>
</protein>
<keyword evidence="3" id="KW-1185">Reference proteome</keyword>
<dbReference type="RefSeq" id="XP_040687337.1">
    <property type="nucleotide sequence ID" value="XM_040839447.1"/>
</dbReference>
<feature type="signal peptide" evidence="1">
    <location>
        <begin position="1"/>
        <end position="23"/>
    </location>
</feature>
<dbReference type="VEuPathDB" id="FungiDB:ASPWEDRAFT_741598"/>
<accession>A0A1L9RFG0</accession>
<sequence length="132" mass="14386">MMSNMLTSIFVLSLAIQTGLAKAGPLNDLPSEQAISVTKTIDPGYPPTTLVAVKRDEETLLPLPDWNMNHARFTTHTLPHMGEPTLGINHEEKRFATHTLPHMGGPTLGIIPEKRFDCSADEDACKGTVNIP</sequence>
<name>A0A1L9RFG0_ASPWE</name>
<dbReference type="GeneID" id="63755295"/>
<keyword evidence="1" id="KW-0732">Signal</keyword>
<dbReference type="EMBL" id="KV878213">
    <property type="protein sequence ID" value="OJJ33661.1"/>
    <property type="molecule type" value="Genomic_DNA"/>
</dbReference>
<reference evidence="3" key="1">
    <citation type="journal article" date="2017" name="Genome Biol.">
        <title>Comparative genomics reveals high biological diversity and specific adaptations in the industrially and medically important fungal genus Aspergillus.</title>
        <authorList>
            <person name="de Vries R.P."/>
            <person name="Riley R."/>
            <person name="Wiebenga A."/>
            <person name="Aguilar-Osorio G."/>
            <person name="Amillis S."/>
            <person name="Uchima C.A."/>
            <person name="Anderluh G."/>
            <person name="Asadollahi M."/>
            <person name="Askin M."/>
            <person name="Barry K."/>
            <person name="Battaglia E."/>
            <person name="Bayram O."/>
            <person name="Benocci T."/>
            <person name="Braus-Stromeyer S.A."/>
            <person name="Caldana C."/>
            <person name="Canovas D."/>
            <person name="Cerqueira G.C."/>
            <person name="Chen F."/>
            <person name="Chen W."/>
            <person name="Choi C."/>
            <person name="Clum A."/>
            <person name="Dos Santos R.A."/>
            <person name="Damasio A.R."/>
            <person name="Diallinas G."/>
            <person name="Emri T."/>
            <person name="Fekete E."/>
            <person name="Flipphi M."/>
            <person name="Freyberg S."/>
            <person name="Gallo A."/>
            <person name="Gournas C."/>
            <person name="Habgood R."/>
            <person name="Hainaut M."/>
            <person name="Harispe M.L."/>
            <person name="Henrissat B."/>
            <person name="Hilden K.S."/>
            <person name="Hope R."/>
            <person name="Hossain A."/>
            <person name="Karabika E."/>
            <person name="Karaffa L."/>
            <person name="Karanyi Z."/>
            <person name="Krasevec N."/>
            <person name="Kuo A."/>
            <person name="Kusch H."/>
            <person name="LaButti K."/>
            <person name="Lagendijk E.L."/>
            <person name="Lapidus A."/>
            <person name="Levasseur A."/>
            <person name="Lindquist E."/>
            <person name="Lipzen A."/>
            <person name="Logrieco A.F."/>
            <person name="MacCabe A."/>
            <person name="Maekelae M.R."/>
            <person name="Malavazi I."/>
            <person name="Melin P."/>
            <person name="Meyer V."/>
            <person name="Mielnichuk N."/>
            <person name="Miskei M."/>
            <person name="Molnar A.P."/>
            <person name="Mule G."/>
            <person name="Ngan C.Y."/>
            <person name="Orejas M."/>
            <person name="Orosz E."/>
            <person name="Ouedraogo J.P."/>
            <person name="Overkamp K.M."/>
            <person name="Park H.-S."/>
            <person name="Perrone G."/>
            <person name="Piumi F."/>
            <person name="Punt P.J."/>
            <person name="Ram A.F."/>
            <person name="Ramon A."/>
            <person name="Rauscher S."/>
            <person name="Record E."/>
            <person name="Riano-Pachon D.M."/>
            <person name="Robert V."/>
            <person name="Roehrig J."/>
            <person name="Ruller R."/>
            <person name="Salamov A."/>
            <person name="Salih N.S."/>
            <person name="Samson R.A."/>
            <person name="Sandor E."/>
            <person name="Sanguinetti M."/>
            <person name="Schuetze T."/>
            <person name="Sepcic K."/>
            <person name="Shelest E."/>
            <person name="Sherlock G."/>
            <person name="Sophianopoulou V."/>
            <person name="Squina F.M."/>
            <person name="Sun H."/>
            <person name="Susca A."/>
            <person name="Todd R.B."/>
            <person name="Tsang A."/>
            <person name="Unkles S.E."/>
            <person name="van de Wiele N."/>
            <person name="van Rossen-Uffink D."/>
            <person name="Oliveira J.V."/>
            <person name="Vesth T.C."/>
            <person name="Visser J."/>
            <person name="Yu J.-H."/>
            <person name="Zhou M."/>
            <person name="Andersen M.R."/>
            <person name="Archer D.B."/>
            <person name="Baker S.E."/>
            <person name="Benoit I."/>
            <person name="Brakhage A.A."/>
            <person name="Braus G.H."/>
            <person name="Fischer R."/>
            <person name="Frisvad J.C."/>
            <person name="Goldman G.H."/>
            <person name="Houbraken J."/>
            <person name="Oakley B."/>
            <person name="Pocsi I."/>
            <person name="Scazzocchio C."/>
            <person name="Seiboth B."/>
            <person name="vanKuyk P.A."/>
            <person name="Wortman J."/>
            <person name="Dyer P.S."/>
            <person name="Grigoriev I.V."/>
        </authorList>
    </citation>
    <scope>NUCLEOTIDE SEQUENCE [LARGE SCALE GENOMIC DNA]</scope>
    <source>
        <strain evidence="3">DTO 134E9</strain>
    </source>
</reference>
<evidence type="ECO:0000313" key="2">
    <source>
        <dbReference type="EMBL" id="OJJ33661.1"/>
    </source>
</evidence>
<proteinExistence type="predicted"/>
<feature type="chain" id="PRO_5012386088" evidence="1">
    <location>
        <begin position="24"/>
        <end position="132"/>
    </location>
</feature>
<evidence type="ECO:0000256" key="1">
    <source>
        <dbReference type="SAM" id="SignalP"/>
    </source>
</evidence>
<dbReference type="AlphaFoldDB" id="A0A1L9RFG0"/>
<organism evidence="2 3">
    <name type="scientific">Aspergillus wentii DTO 134E9</name>
    <dbReference type="NCBI Taxonomy" id="1073089"/>
    <lineage>
        <taxon>Eukaryota</taxon>
        <taxon>Fungi</taxon>
        <taxon>Dikarya</taxon>
        <taxon>Ascomycota</taxon>
        <taxon>Pezizomycotina</taxon>
        <taxon>Eurotiomycetes</taxon>
        <taxon>Eurotiomycetidae</taxon>
        <taxon>Eurotiales</taxon>
        <taxon>Aspergillaceae</taxon>
        <taxon>Aspergillus</taxon>
        <taxon>Aspergillus subgen. Cremei</taxon>
    </lineage>
</organism>
<gene>
    <name evidence="2" type="ORF">ASPWEDRAFT_741598</name>
</gene>
<evidence type="ECO:0000313" key="3">
    <source>
        <dbReference type="Proteomes" id="UP000184383"/>
    </source>
</evidence>
<dbReference type="Proteomes" id="UP000184383">
    <property type="component" value="Unassembled WGS sequence"/>
</dbReference>